<proteinExistence type="predicted"/>
<dbReference type="Gene3D" id="3.40.190.10">
    <property type="entry name" value="Periplasmic binding protein-like II"/>
    <property type="match status" value="1"/>
</dbReference>
<dbReference type="InterPro" id="IPR050490">
    <property type="entry name" value="Bact_solute-bd_prot1"/>
</dbReference>
<keyword evidence="3" id="KW-1185">Reference proteome</keyword>
<comment type="caution">
    <text evidence="2">The sequence shown here is derived from an EMBL/GenBank/DDBJ whole genome shotgun (WGS) entry which is preliminary data.</text>
</comment>
<evidence type="ECO:0000313" key="3">
    <source>
        <dbReference type="Proteomes" id="UP001597391"/>
    </source>
</evidence>
<evidence type="ECO:0000313" key="2">
    <source>
        <dbReference type="EMBL" id="MFD2839878.1"/>
    </source>
</evidence>
<dbReference type="Proteomes" id="UP001597391">
    <property type="component" value="Unassembled WGS sequence"/>
</dbReference>
<sequence length="446" mass="47351">MIRTTRSRRAAAVIAGASVFALGLTACSGDTTETDPTSTGTTSSGGGEQVTLTVATFNNFGYTDELLAEYAKVNPNVKIEHTIAAKSDDARLNLTTKMAAGGTGLADIEAIEIDWMPELEMVKDKFADLSGVEGIEGRWLDWKEAQGRTADGTLIGYGTDIGPQAICYRSDLFDAAGLDGSREAVAEMIGGENATWETYFAAGEEFAAKSDVPWFDSAGAIWQGVVAQIAEPYENKADGTPKDLESNTAIKDAYNTVLAASTNLSAGLDQWSPDWDAAFQNDGFATMLCPAWMTGAIQERSGGVEGWDVADVFPNGGANWGGSFLTVPSEGANVEEAKKLAAWLTSPEIQVKAFTNSGAFPSQVEVLSAQEVLDTTNDFMSGAPVGQIFSARAQNIDGSKLAYKGANYFKINQLITEAFKRVDVEKTDDAGSSWDKAISGYKDLGL</sequence>
<protein>
    <submittedName>
        <fullName evidence="2">ABC transporter substrate-binding protein</fullName>
    </submittedName>
</protein>
<dbReference type="SUPFAM" id="SSF53850">
    <property type="entry name" value="Periplasmic binding protein-like II"/>
    <property type="match status" value="1"/>
</dbReference>
<dbReference type="PROSITE" id="PS51257">
    <property type="entry name" value="PROKAR_LIPOPROTEIN"/>
    <property type="match status" value="1"/>
</dbReference>
<reference evidence="3" key="1">
    <citation type="journal article" date="2019" name="Int. J. Syst. Evol. Microbiol.">
        <title>The Global Catalogue of Microorganisms (GCM) 10K type strain sequencing project: providing services to taxonomists for standard genome sequencing and annotation.</title>
        <authorList>
            <consortium name="The Broad Institute Genomics Platform"/>
            <consortium name="The Broad Institute Genome Sequencing Center for Infectious Disease"/>
            <person name="Wu L."/>
            <person name="Ma J."/>
        </authorList>
    </citation>
    <scope>NUCLEOTIDE SEQUENCE [LARGE SCALE GENOMIC DNA]</scope>
    <source>
        <strain evidence="3">KCTC 33576</strain>
    </source>
</reference>
<dbReference type="PANTHER" id="PTHR43649">
    <property type="entry name" value="ARABINOSE-BINDING PROTEIN-RELATED"/>
    <property type="match status" value="1"/>
</dbReference>
<dbReference type="PANTHER" id="PTHR43649:SF32">
    <property type="entry name" value="SUGAR BINDING SECRETED PROTEIN"/>
    <property type="match status" value="1"/>
</dbReference>
<evidence type="ECO:0000256" key="1">
    <source>
        <dbReference type="SAM" id="SignalP"/>
    </source>
</evidence>
<gene>
    <name evidence="2" type="ORF">ACFSYH_04755</name>
</gene>
<dbReference type="RefSeq" id="WP_377465462.1">
    <property type="nucleotide sequence ID" value="NZ_JBHUOP010000002.1"/>
</dbReference>
<feature type="signal peptide" evidence="1">
    <location>
        <begin position="1"/>
        <end position="28"/>
    </location>
</feature>
<name>A0ABW5XGD1_9MICO</name>
<dbReference type="InterPro" id="IPR006059">
    <property type="entry name" value="SBP"/>
</dbReference>
<dbReference type="Pfam" id="PF13416">
    <property type="entry name" value="SBP_bac_8"/>
    <property type="match status" value="1"/>
</dbReference>
<keyword evidence="1" id="KW-0732">Signal</keyword>
<accession>A0ABW5XGD1</accession>
<organism evidence="2 3">
    <name type="scientific">Populibacterium corticicola</name>
    <dbReference type="NCBI Taxonomy" id="1812826"/>
    <lineage>
        <taxon>Bacteria</taxon>
        <taxon>Bacillati</taxon>
        <taxon>Actinomycetota</taxon>
        <taxon>Actinomycetes</taxon>
        <taxon>Micrococcales</taxon>
        <taxon>Jonesiaceae</taxon>
        <taxon>Populibacterium</taxon>
    </lineage>
</organism>
<dbReference type="EMBL" id="JBHUOP010000002">
    <property type="protein sequence ID" value="MFD2839878.1"/>
    <property type="molecule type" value="Genomic_DNA"/>
</dbReference>
<feature type="chain" id="PRO_5047030978" evidence="1">
    <location>
        <begin position="29"/>
        <end position="446"/>
    </location>
</feature>